<keyword evidence="1 7" id="KW-1003">Cell membrane</keyword>
<proteinExistence type="inferred from homology"/>
<keyword evidence="6 7" id="KW-0131">Cell cycle</keyword>
<dbReference type="Pfam" id="PF06781">
    <property type="entry name" value="CrgA"/>
    <property type="match status" value="1"/>
</dbReference>
<evidence type="ECO:0000256" key="1">
    <source>
        <dbReference type="ARBA" id="ARBA00022475"/>
    </source>
</evidence>
<keyword evidence="2 7" id="KW-0132">Cell division</keyword>
<name>A0ABN2A869_9ACTN</name>
<evidence type="ECO:0000313" key="8">
    <source>
        <dbReference type="EMBL" id="GAA1512855.1"/>
    </source>
</evidence>
<feature type="transmembrane region" description="Helical" evidence="7">
    <location>
        <begin position="89"/>
        <end position="105"/>
    </location>
</feature>
<dbReference type="EMBL" id="BAAAOR010000014">
    <property type="protein sequence ID" value="GAA1512855.1"/>
    <property type="molecule type" value="Genomic_DNA"/>
</dbReference>
<evidence type="ECO:0000256" key="3">
    <source>
        <dbReference type="ARBA" id="ARBA00022692"/>
    </source>
</evidence>
<comment type="caution">
    <text evidence="7">Lacks conserved residue(s) required for the propagation of feature annotation.</text>
</comment>
<keyword evidence="5 7" id="KW-0472">Membrane</keyword>
<feature type="transmembrane region" description="Helical" evidence="7">
    <location>
        <begin position="158"/>
        <end position="175"/>
    </location>
</feature>
<protein>
    <recommendedName>
        <fullName evidence="7">Cell division protein CrgA</fullName>
    </recommendedName>
</protein>
<evidence type="ECO:0000256" key="7">
    <source>
        <dbReference type="HAMAP-Rule" id="MF_00631"/>
    </source>
</evidence>
<evidence type="ECO:0000256" key="5">
    <source>
        <dbReference type="ARBA" id="ARBA00023136"/>
    </source>
</evidence>
<reference evidence="8 9" key="1">
    <citation type="journal article" date="2019" name="Int. J. Syst. Evol. Microbiol.">
        <title>The Global Catalogue of Microorganisms (GCM) 10K type strain sequencing project: providing services to taxonomists for standard genome sequencing and annotation.</title>
        <authorList>
            <consortium name="The Broad Institute Genomics Platform"/>
            <consortium name="The Broad Institute Genome Sequencing Center for Infectious Disease"/>
            <person name="Wu L."/>
            <person name="Ma J."/>
        </authorList>
    </citation>
    <scope>NUCLEOTIDE SEQUENCE [LARGE SCALE GENOMIC DNA]</scope>
    <source>
        <strain evidence="8 9">JCM 14942</strain>
    </source>
</reference>
<comment type="similarity">
    <text evidence="7">Belongs to the CrgA family.</text>
</comment>
<accession>A0ABN2A869</accession>
<keyword evidence="9" id="KW-1185">Reference proteome</keyword>
<keyword evidence="3 7" id="KW-0812">Transmembrane</keyword>
<keyword evidence="4 7" id="KW-1133">Transmembrane helix</keyword>
<gene>
    <name evidence="7" type="primary">crgA</name>
    <name evidence="8" type="ORF">GCM10009788_16740</name>
</gene>
<evidence type="ECO:0000256" key="4">
    <source>
        <dbReference type="ARBA" id="ARBA00022989"/>
    </source>
</evidence>
<feature type="transmembrane region" description="Helical" evidence="7">
    <location>
        <begin position="37"/>
        <end position="56"/>
    </location>
</feature>
<organism evidence="8 9">
    <name type="scientific">Nocardioides humi</name>
    <dbReference type="NCBI Taxonomy" id="449461"/>
    <lineage>
        <taxon>Bacteria</taxon>
        <taxon>Bacillati</taxon>
        <taxon>Actinomycetota</taxon>
        <taxon>Actinomycetes</taxon>
        <taxon>Propionibacteriales</taxon>
        <taxon>Nocardioidaceae</taxon>
        <taxon>Nocardioides</taxon>
    </lineage>
</organism>
<dbReference type="HAMAP" id="MF_00631">
    <property type="entry name" value="CrgA"/>
    <property type="match status" value="1"/>
</dbReference>
<feature type="transmembrane region" description="Helical" evidence="7">
    <location>
        <begin position="117"/>
        <end position="138"/>
    </location>
</feature>
<sequence>MNLIEEPPVAKSSRLSKRKEREVFGDPDRGPLISVRFAIALLLILGGIALILYYYFGIRPTDGFGSIDAKGKVRQPGGPSFLADLEGKNYLIGFIAFFLGLMVAAHPKTPLGRGRGVVVSMLACFVIGLLWICVFYIFLTGNDPKDIPIFNDLGQKNLFVGIAFMAVGFAFATRWE</sequence>
<evidence type="ECO:0000313" key="9">
    <source>
        <dbReference type="Proteomes" id="UP001500842"/>
    </source>
</evidence>
<dbReference type="Proteomes" id="UP001500842">
    <property type="component" value="Unassembled WGS sequence"/>
</dbReference>
<comment type="function">
    <text evidence="7">Involved in cell division.</text>
</comment>
<evidence type="ECO:0000256" key="6">
    <source>
        <dbReference type="ARBA" id="ARBA00023306"/>
    </source>
</evidence>
<comment type="subcellular location">
    <subcellularLocation>
        <location evidence="7">Cell membrane</location>
        <topology evidence="7">Multi-pass membrane protein</topology>
    </subcellularLocation>
</comment>
<evidence type="ECO:0000256" key="2">
    <source>
        <dbReference type="ARBA" id="ARBA00022618"/>
    </source>
</evidence>
<dbReference type="InterPro" id="IPR009619">
    <property type="entry name" value="CrgA"/>
</dbReference>
<comment type="caution">
    <text evidence="8">The sequence shown here is derived from an EMBL/GenBank/DDBJ whole genome shotgun (WGS) entry which is preliminary data.</text>
</comment>